<protein>
    <recommendedName>
        <fullName evidence="3">Retrotransposon Copia-like N-terminal domain-containing protein</fullName>
    </recommendedName>
</protein>
<dbReference type="EMBL" id="LAVV01009027">
    <property type="protein sequence ID" value="KNZ51396.1"/>
    <property type="molecule type" value="Genomic_DNA"/>
</dbReference>
<name>A0A0L6US85_9BASI</name>
<sequence length="87" mass="9695">MDNINATILKTTIEAIPILTKENFSSWRSRITALFKLGGLKDNMLNGEPAPEEDNNMILCAIILSKLSTNTQNKIFTSENKDNAQLI</sequence>
<dbReference type="OrthoDB" id="2847449at2759"/>
<organism evidence="1 2">
    <name type="scientific">Puccinia sorghi</name>
    <dbReference type="NCBI Taxonomy" id="27349"/>
    <lineage>
        <taxon>Eukaryota</taxon>
        <taxon>Fungi</taxon>
        <taxon>Dikarya</taxon>
        <taxon>Basidiomycota</taxon>
        <taxon>Pucciniomycotina</taxon>
        <taxon>Pucciniomycetes</taxon>
        <taxon>Pucciniales</taxon>
        <taxon>Pucciniaceae</taxon>
        <taxon>Puccinia</taxon>
    </lineage>
</organism>
<dbReference type="AlphaFoldDB" id="A0A0L6US85"/>
<comment type="caution">
    <text evidence="1">The sequence shown here is derived from an EMBL/GenBank/DDBJ whole genome shotgun (WGS) entry which is preliminary data.</text>
</comment>
<evidence type="ECO:0000313" key="1">
    <source>
        <dbReference type="EMBL" id="KNZ51396.1"/>
    </source>
</evidence>
<proteinExistence type="predicted"/>
<dbReference type="VEuPathDB" id="FungiDB:VP01_3973g10"/>
<dbReference type="Proteomes" id="UP000037035">
    <property type="component" value="Unassembled WGS sequence"/>
</dbReference>
<evidence type="ECO:0008006" key="3">
    <source>
        <dbReference type="Google" id="ProtNLM"/>
    </source>
</evidence>
<keyword evidence="2" id="KW-1185">Reference proteome</keyword>
<gene>
    <name evidence="1" type="ORF">VP01_3973g10</name>
</gene>
<accession>A0A0L6US85</accession>
<reference evidence="1 2" key="1">
    <citation type="submission" date="2015-08" db="EMBL/GenBank/DDBJ databases">
        <title>Next Generation Sequencing and Analysis of the Genome of Puccinia sorghi L Schw, the Causal Agent of Maize Common Rust.</title>
        <authorList>
            <person name="Rochi L."/>
            <person name="Burguener G."/>
            <person name="Darino M."/>
            <person name="Turjanski A."/>
            <person name="Kreff E."/>
            <person name="Dieguez M.J."/>
            <person name="Sacco F."/>
        </authorList>
    </citation>
    <scope>NUCLEOTIDE SEQUENCE [LARGE SCALE GENOMIC DNA]</scope>
    <source>
        <strain evidence="1 2">RO10H11247</strain>
    </source>
</reference>
<evidence type="ECO:0000313" key="2">
    <source>
        <dbReference type="Proteomes" id="UP000037035"/>
    </source>
</evidence>